<protein>
    <submittedName>
        <fullName evidence="2">Uncharacterized protein</fullName>
    </submittedName>
</protein>
<evidence type="ECO:0000313" key="2">
    <source>
        <dbReference type="EMBL" id="RAR51160.1"/>
    </source>
</evidence>
<evidence type="ECO:0000313" key="3">
    <source>
        <dbReference type="Proteomes" id="UP000249518"/>
    </source>
</evidence>
<reference evidence="2 3" key="1">
    <citation type="submission" date="2018-06" db="EMBL/GenBank/DDBJ databases">
        <title>Genomic Encyclopedia of Type Strains, Phase III (KMG-III): the genomes of soil and plant-associated and newly described type strains.</title>
        <authorList>
            <person name="Whitman W."/>
        </authorList>
    </citation>
    <scope>NUCLEOTIDE SEQUENCE [LARGE SCALE GENOMIC DNA]</scope>
    <source>
        <strain evidence="2 3">CGMCC 1.12504</strain>
    </source>
</reference>
<comment type="caution">
    <text evidence="2">The sequence shown here is derived from an EMBL/GenBank/DDBJ whole genome shotgun (WGS) entry which is preliminary data.</text>
</comment>
<gene>
    <name evidence="2" type="ORF">B0I10_101336</name>
</gene>
<dbReference type="AlphaFoldDB" id="A0A328WXU5"/>
<proteinExistence type="predicted"/>
<accession>A0A328WXU5</accession>
<keyword evidence="3" id="KW-1185">Reference proteome</keyword>
<evidence type="ECO:0000256" key="1">
    <source>
        <dbReference type="SAM" id="Phobius"/>
    </source>
</evidence>
<dbReference type="Proteomes" id="UP000249518">
    <property type="component" value="Unassembled WGS sequence"/>
</dbReference>
<feature type="transmembrane region" description="Helical" evidence="1">
    <location>
        <begin position="29"/>
        <end position="47"/>
    </location>
</feature>
<keyword evidence="1" id="KW-1133">Transmembrane helix</keyword>
<organism evidence="2 3">
    <name type="scientific">Flavobacterium lacus</name>
    <dbReference type="NCBI Taxonomy" id="1353778"/>
    <lineage>
        <taxon>Bacteria</taxon>
        <taxon>Pseudomonadati</taxon>
        <taxon>Bacteroidota</taxon>
        <taxon>Flavobacteriia</taxon>
        <taxon>Flavobacteriales</taxon>
        <taxon>Flavobacteriaceae</taxon>
        <taxon>Flavobacterium</taxon>
    </lineage>
</organism>
<dbReference type="EMBL" id="QLSV01000001">
    <property type="protein sequence ID" value="RAR51160.1"/>
    <property type="molecule type" value="Genomic_DNA"/>
</dbReference>
<keyword evidence="1" id="KW-0472">Membrane</keyword>
<name>A0A328WXU5_9FLAO</name>
<keyword evidence="1" id="KW-0812">Transmembrane</keyword>
<sequence>MMIVDLRKAASVVLYNSATVDALSMHYPYFIYTLSILYLCFIYALSIQLTRPKNNYTDYEINPIVVIRITRPKKRHIKPFHLQKV</sequence>